<organism evidence="2 3">
    <name type="scientific">Endozoicomonas euniceicola</name>
    <dbReference type="NCBI Taxonomy" id="1234143"/>
    <lineage>
        <taxon>Bacteria</taxon>
        <taxon>Pseudomonadati</taxon>
        <taxon>Pseudomonadota</taxon>
        <taxon>Gammaproteobacteria</taxon>
        <taxon>Oceanospirillales</taxon>
        <taxon>Endozoicomonadaceae</taxon>
        <taxon>Endozoicomonas</taxon>
    </lineage>
</organism>
<keyword evidence="1" id="KW-0732">Signal</keyword>
<feature type="signal peptide" evidence="1">
    <location>
        <begin position="1"/>
        <end position="29"/>
    </location>
</feature>
<keyword evidence="3" id="KW-1185">Reference proteome</keyword>
<evidence type="ECO:0000313" key="3">
    <source>
        <dbReference type="Proteomes" id="UP001163255"/>
    </source>
</evidence>
<gene>
    <name evidence="2" type="ORF">NX720_24330</name>
</gene>
<evidence type="ECO:0000256" key="1">
    <source>
        <dbReference type="SAM" id="SignalP"/>
    </source>
</evidence>
<protein>
    <submittedName>
        <fullName evidence="2">Uncharacterized protein</fullName>
    </submittedName>
</protein>
<reference evidence="2" key="1">
    <citation type="submission" date="2022-10" db="EMBL/GenBank/DDBJ databases">
        <title>Completed Genome Sequence of two octocoral isolated bacterium, Endozoicomonas euniceicola EF212T and Endozoicomonas gorgoniicola PS125T.</title>
        <authorList>
            <person name="Chiou Y.-J."/>
            <person name="Chen Y.-H."/>
        </authorList>
    </citation>
    <scope>NUCLEOTIDE SEQUENCE</scope>
    <source>
        <strain evidence="2">EF212</strain>
    </source>
</reference>
<dbReference type="EMBL" id="CP103300">
    <property type="protein sequence ID" value="UYM15909.1"/>
    <property type="molecule type" value="Genomic_DNA"/>
</dbReference>
<evidence type="ECO:0000313" key="2">
    <source>
        <dbReference type="EMBL" id="UYM15909.1"/>
    </source>
</evidence>
<proteinExistence type="predicted"/>
<sequence>MTGGNWFWFQVRLQSLLFMAALLSSIVYAEPGAPQVPEHNHFVIVARPLTIAERLQIMAQMPLIHCCVFGATYSFIVFWPFNWPNGLEQIKNYWLSMYNNSVEYPPDDSHENE</sequence>
<dbReference type="RefSeq" id="WP_262598142.1">
    <property type="nucleotide sequence ID" value="NZ_CP103300.1"/>
</dbReference>
<name>A0ABY6GU41_9GAMM</name>
<feature type="chain" id="PRO_5047548453" evidence="1">
    <location>
        <begin position="30"/>
        <end position="113"/>
    </location>
</feature>
<dbReference type="Proteomes" id="UP001163255">
    <property type="component" value="Chromosome"/>
</dbReference>
<accession>A0ABY6GU41</accession>